<evidence type="ECO:0000313" key="2">
    <source>
        <dbReference type="Proteomes" id="UP000593573"/>
    </source>
</evidence>
<proteinExistence type="predicted"/>
<dbReference type="Proteomes" id="UP000593573">
    <property type="component" value="Unassembled WGS sequence"/>
</dbReference>
<dbReference type="EMBL" id="JABFAB010000013">
    <property type="protein sequence ID" value="MBA0667605.1"/>
    <property type="molecule type" value="Genomic_DNA"/>
</dbReference>
<protein>
    <submittedName>
        <fullName evidence="1">Uncharacterized protein</fullName>
    </submittedName>
</protein>
<gene>
    <name evidence="1" type="ORF">Goklo_000669</name>
</gene>
<feature type="non-terminal residue" evidence="1">
    <location>
        <position position="184"/>
    </location>
</feature>
<dbReference type="AlphaFoldDB" id="A0A7J8VXT6"/>
<keyword evidence="2" id="KW-1185">Reference proteome</keyword>
<reference evidence="1 2" key="1">
    <citation type="journal article" date="2019" name="Genome Biol. Evol.">
        <title>Insights into the evolution of the New World diploid cottons (Gossypium, subgenus Houzingenia) based on genome sequencing.</title>
        <authorList>
            <person name="Grover C.E."/>
            <person name="Arick M.A. 2nd"/>
            <person name="Thrash A."/>
            <person name="Conover J.L."/>
            <person name="Sanders W.S."/>
            <person name="Peterson D.G."/>
            <person name="Frelichowski J.E."/>
            <person name="Scheffler J.A."/>
            <person name="Scheffler B.E."/>
            <person name="Wendel J.F."/>
        </authorList>
    </citation>
    <scope>NUCLEOTIDE SEQUENCE [LARGE SCALE GENOMIC DNA]</scope>
    <source>
        <strain evidence="1">57</strain>
        <tissue evidence="1">Leaf</tissue>
    </source>
</reference>
<comment type="caution">
    <text evidence="1">The sequence shown here is derived from an EMBL/GenBank/DDBJ whole genome shotgun (WGS) entry which is preliminary data.</text>
</comment>
<organism evidence="1 2">
    <name type="scientific">Gossypium klotzschianum</name>
    <dbReference type="NCBI Taxonomy" id="34286"/>
    <lineage>
        <taxon>Eukaryota</taxon>
        <taxon>Viridiplantae</taxon>
        <taxon>Streptophyta</taxon>
        <taxon>Embryophyta</taxon>
        <taxon>Tracheophyta</taxon>
        <taxon>Spermatophyta</taxon>
        <taxon>Magnoliopsida</taxon>
        <taxon>eudicotyledons</taxon>
        <taxon>Gunneridae</taxon>
        <taxon>Pentapetalae</taxon>
        <taxon>rosids</taxon>
        <taxon>malvids</taxon>
        <taxon>Malvales</taxon>
        <taxon>Malvaceae</taxon>
        <taxon>Malvoideae</taxon>
        <taxon>Gossypium</taxon>
    </lineage>
</organism>
<sequence length="184" mass="21536">AKKEGCEPSHLEQFRFQYLRKDKGDKLSSEAVEQVYVRNNFMQKAKDSMPTPGSSFVPQDNVALENKLYTQVFGLDKYGKVLGYRREMNAKHVEQIQTIQAEQEVREKALLEEAKSRFRAEAAEREARLISEVEERFMKLTKIREAKFMDMIDAHEKKYKALLNKFKFHTRGLDDEAFSSDDDE</sequence>
<dbReference type="OrthoDB" id="1001157at2759"/>
<evidence type="ECO:0000313" key="1">
    <source>
        <dbReference type="EMBL" id="MBA0667605.1"/>
    </source>
</evidence>
<name>A0A7J8VXT6_9ROSI</name>
<accession>A0A7J8VXT6</accession>